<proteinExistence type="predicted"/>
<accession>A0AA38Y4B4</accession>
<dbReference type="Proteomes" id="UP001172681">
    <property type="component" value="Unassembled WGS sequence"/>
</dbReference>
<evidence type="ECO:0000259" key="2">
    <source>
        <dbReference type="Pfam" id="PF10021"/>
    </source>
</evidence>
<dbReference type="Gene3D" id="3.40.220.10">
    <property type="entry name" value="Leucine Aminopeptidase, subunit E, domain 1"/>
    <property type="match status" value="1"/>
</dbReference>
<name>A0AA38Y4B4_9EURO</name>
<dbReference type="InterPro" id="IPR012664">
    <property type="entry name" value="CHP02452"/>
</dbReference>
<feature type="region of interest" description="Disordered" evidence="1">
    <location>
        <begin position="306"/>
        <end position="325"/>
    </location>
</feature>
<comment type="caution">
    <text evidence="3">The sequence shown here is derived from an EMBL/GenBank/DDBJ whole genome shotgun (WGS) entry which is preliminary data.</text>
</comment>
<feature type="compositionally biased region" description="Acidic residues" evidence="1">
    <location>
        <begin position="376"/>
        <end position="390"/>
    </location>
</feature>
<feature type="region of interest" description="Disordered" evidence="1">
    <location>
        <begin position="1"/>
        <end position="24"/>
    </location>
</feature>
<protein>
    <recommendedName>
        <fullName evidence="2">Microbial-type PARG catalytic domain-containing protein</fullName>
    </recommendedName>
</protein>
<dbReference type="Pfam" id="PF10021">
    <property type="entry name" value="PARG_cat_microb"/>
    <property type="match status" value="1"/>
</dbReference>
<sequence length="397" mass="43174">MGRSQPSLGLAPPPRRKDARAKAARLTAHKTIPGLLVGNARARKGVESSELILDASAVDVGISLKGTESRKHRRDAREKVKIRVVEGDTLVVARALSQASSGGIDDGKSSRLKRNVAVLNMASPLLPGGGFLNGATAQEESLCNRTTLYPALKDEFYRLPEVGAIWTEDVLVFRDHAGKDLGKGDRWWVDVISAAMLRFPDVEGIDNDKKYASQKDRDTASRQIKCLMDILRAKGVEKCVLGAWGCGAYGNPVVEIARAFNKVILGDGRDSKVPDWASLKEIVFAIKEDKLASDFAKHFGNGLEVERQAHGGNQTSKESDDGDTAGLRELEDKIKELDLRIDQSKNPSLKTTLENIRVQLTSQLERKRSDNTPAGESDEATSEDEDEDDGISGTDSA</sequence>
<evidence type="ECO:0000313" key="4">
    <source>
        <dbReference type="Proteomes" id="UP001172681"/>
    </source>
</evidence>
<reference evidence="3" key="1">
    <citation type="submission" date="2022-10" db="EMBL/GenBank/DDBJ databases">
        <title>Culturing micro-colonial fungi from biological soil crusts in the Mojave desert and describing Neophaeococcomyces mojavensis, and introducing the new genera and species Taxawa tesnikishii.</title>
        <authorList>
            <person name="Kurbessoian T."/>
            <person name="Stajich J.E."/>
        </authorList>
    </citation>
    <scope>NUCLEOTIDE SEQUENCE</scope>
    <source>
        <strain evidence="3">TK_35</strain>
    </source>
</reference>
<dbReference type="AlphaFoldDB" id="A0AA38Y4B4"/>
<dbReference type="NCBIfam" id="TIGR02452">
    <property type="entry name" value="TIGR02452 family protein"/>
    <property type="match status" value="1"/>
</dbReference>
<organism evidence="3 4">
    <name type="scientific">Knufia peltigerae</name>
    <dbReference type="NCBI Taxonomy" id="1002370"/>
    <lineage>
        <taxon>Eukaryota</taxon>
        <taxon>Fungi</taxon>
        <taxon>Dikarya</taxon>
        <taxon>Ascomycota</taxon>
        <taxon>Pezizomycotina</taxon>
        <taxon>Eurotiomycetes</taxon>
        <taxon>Chaetothyriomycetidae</taxon>
        <taxon>Chaetothyriales</taxon>
        <taxon>Trichomeriaceae</taxon>
        <taxon>Knufia</taxon>
    </lineage>
</organism>
<dbReference type="EMBL" id="JAPDRN010000037">
    <property type="protein sequence ID" value="KAJ9634681.1"/>
    <property type="molecule type" value="Genomic_DNA"/>
</dbReference>
<feature type="region of interest" description="Disordered" evidence="1">
    <location>
        <begin position="360"/>
        <end position="397"/>
    </location>
</feature>
<dbReference type="InterPro" id="IPR043472">
    <property type="entry name" value="Macro_dom-like"/>
</dbReference>
<dbReference type="PANTHER" id="PTHR35596">
    <property type="entry name" value="DUF2263 DOMAIN-CONTAINING PROTEIN"/>
    <property type="match status" value="1"/>
</dbReference>
<dbReference type="InterPro" id="IPR019261">
    <property type="entry name" value="PARG_cat_microbial"/>
</dbReference>
<gene>
    <name evidence="3" type="ORF">H2204_006130</name>
</gene>
<feature type="domain" description="Microbial-type PARG catalytic" evidence="2">
    <location>
        <begin position="69"/>
        <end position="174"/>
    </location>
</feature>
<dbReference type="SUPFAM" id="SSF52949">
    <property type="entry name" value="Macro domain-like"/>
    <property type="match status" value="1"/>
</dbReference>
<evidence type="ECO:0000256" key="1">
    <source>
        <dbReference type="SAM" id="MobiDB-lite"/>
    </source>
</evidence>
<evidence type="ECO:0000313" key="3">
    <source>
        <dbReference type="EMBL" id="KAJ9634681.1"/>
    </source>
</evidence>
<dbReference type="PANTHER" id="PTHR35596:SF1">
    <property type="entry name" value="MICROBIAL-TYPE PARG CATALYTIC DOMAIN-CONTAINING PROTEIN"/>
    <property type="match status" value="1"/>
</dbReference>
<keyword evidence="4" id="KW-1185">Reference proteome</keyword>